<proteinExistence type="predicted"/>
<feature type="region of interest" description="Disordered" evidence="1">
    <location>
        <begin position="1"/>
        <end position="44"/>
    </location>
</feature>
<dbReference type="Proteomes" id="UP000887116">
    <property type="component" value="Unassembled WGS sequence"/>
</dbReference>
<evidence type="ECO:0000256" key="1">
    <source>
        <dbReference type="SAM" id="MobiDB-lite"/>
    </source>
</evidence>
<dbReference type="PANTHER" id="PTHR31511">
    <property type="entry name" value="PROTEIN CBG23764"/>
    <property type="match status" value="1"/>
</dbReference>
<reference evidence="2" key="1">
    <citation type="submission" date="2020-07" db="EMBL/GenBank/DDBJ databases">
        <title>Multicomponent nature underlies the extraordinary mechanical properties of spider dragline silk.</title>
        <authorList>
            <person name="Kono N."/>
            <person name="Nakamura H."/>
            <person name="Mori M."/>
            <person name="Yoshida Y."/>
            <person name="Ohtoshi R."/>
            <person name="Malay A.D."/>
            <person name="Moran D.A.P."/>
            <person name="Tomita M."/>
            <person name="Numata K."/>
            <person name="Arakawa K."/>
        </authorList>
    </citation>
    <scope>NUCLEOTIDE SEQUENCE</scope>
</reference>
<evidence type="ECO:0000313" key="3">
    <source>
        <dbReference type="Proteomes" id="UP000887116"/>
    </source>
</evidence>
<sequence>MKLSQTANGEENSSASTPSEAVPGPSTTTETTLSNHGRTSVSSISTALSRKRTVSSTFRSRNACLDTFEVYTFFPDTLTSKDLTVSLHSIKTEISNKISETASSKQGVEWYLNSCVHFIRKITTEDFESCTSYFRSKCFISLNQEIPDVETSIAKVIASCNEFENKGSGWVFKRWFVRKSVLDAHIVDCRKHKEQKIKMPENKWLEFENFKFNLPVPYTIYADFKSLIVKINSSTPDPERSFTVPIANHIPCGYAYVVIGPDGNFKNPPAVYRGENAVDHFLKKHY</sequence>
<evidence type="ECO:0000313" key="2">
    <source>
        <dbReference type="EMBL" id="GFQ80151.1"/>
    </source>
</evidence>
<accession>A0A8X6KPT9</accession>
<gene>
    <name evidence="2" type="primary">AVEN_149573_1</name>
    <name evidence="2" type="ORF">TNCT_155031</name>
</gene>
<dbReference type="PANTHER" id="PTHR31511:SF12">
    <property type="entry name" value="RHO TERMINATION FACTOR N-TERMINAL DOMAIN-CONTAINING PROTEIN"/>
    <property type="match status" value="1"/>
</dbReference>
<keyword evidence="3" id="KW-1185">Reference proteome</keyword>
<dbReference type="EMBL" id="BMAO01002351">
    <property type="protein sequence ID" value="GFQ80151.1"/>
    <property type="molecule type" value="Genomic_DNA"/>
</dbReference>
<protein>
    <submittedName>
        <fullName evidence="2">Uncharacterized protein</fullName>
    </submittedName>
</protein>
<dbReference type="AlphaFoldDB" id="A0A8X6KPT9"/>
<dbReference type="OrthoDB" id="7612145at2759"/>
<name>A0A8X6KPT9_TRICU</name>
<comment type="caution">
    <text evidence="2">The sequence shown here is derived from an EMBL/GenBank/DDBJ whole genome shotgun (WGS) entry which is preliminary data.</text>
</comment>
<organism evidence="2 3">
    <name type="scientific">Trichonephila clavata</name>
    <name type="common">Joro spider</name>
    <name type="synonym">Nephila clavata</name>
    <dbReference type="NCBI Taxonomy" id="2740835"/>
    <lineage>
        <taxon>Eukaryota</taxon>
        <taxon>Metazoa</taxon>
        <taxon>Ecdysozoa</taxon>
        <taxon>Arthropoda</taxon>
        <taxon>Chelicerata</taxon>
        <taxon>Arachnida</taxon>
        <taxon>Araneae</taxon>
        <taxon>Araneomorphae</taxon>
        <taxon>Entelegynae</taxon>
        <taxon>Araneoidea</taxon>
        <taxon>Nephilidae</taxon>
        <taxon>Trichonephila</taxon>
    </lineage>
</organism>